<dbReference type="RefSeq" id="WP_277280504.1">
    <property type="nucleotide sequence ID" value="NZ_JAROCY010000030.1"/>
</dbReference>
<dbReference type="EMBL" id="JAROCY010000030">
    <property type="protein sequence ID" value="MDF8335542.1"/>
    <property type="molecule type" value="Genomic_DNA"/>
</dbReference>
<evidence type="ECO:0000313" key="2">
    <source>
        <dbReference type="Proteomes" id="UP001222770"/>
    </source>
</evidence>
<dbReference type="Proteomes" id="UP001222770">
    <property type="component" value="Unassembled WGS sequence"/>
</dbReference>
<evidence type="ECO:0000313" key="1">
    <source>
        <dbReference type="EMBL" id="MDF8335542.1"/>
    </source>
</evidence>
<comment type="caution">
    <text evidence="1">The sequence shown here is derived from an EMBL/GenBank/DDBJ whole genome shotgun (WGS) entry which is preliminary data.</text>
</comment>
<accession>A0ABT6CNQ8</accession>
<protein>
    <recommendedName>
        <fullName evidence="3">Histidine kinase</fullName>
    </recommendedName>
</protein>
<sequence>MSQDKASDPYEEAVLSDLLDELGDAVVRTCNLVHDLAGRAETSADRQVTVRLQEVAARLRAAMLELERQS</sequence>
<proteinExistence type="predicted"/>
<evidence type="ECO:0008006" key="3">
    <source>
        <dbReference type="Google" id="ProtNLM"/>
    </source>
</evidence>
<keyword evidence="2" id="KW-1185">Reference proteome</keyword>
<gene>
    <name evidence="1" type="ORF">POM99_20235</name>
</gene>
<reference evidence="1 2" key="1">
    <citation type="submission" date="2023-03" db="EMBL/GenBank/DDBJ databases">
        <title>Novosphingobium cyanobacteriorum sp. nov., isolated from a eutrophic reservoir during the Microcystis bloom period.</title>
        <authorList>
            <person name="Kang M."/>
            <person name="Le V."/>
            <person name="Ko S.-R."/>
            <person name="Lee S.-A."/>
            <person name="Ahn C.-Y."/>
        </authorList>
    </citation>
    <scope>NUCLEOTIDE SEQUENCE [LARGE SCALE GENOMIC DNA]</scope>
    <source>
        <strain evidence="1 2">HBC54</strain>
    </source>
</reference>
<organism evidence="1 2">
    <name type="scientific">Novosphingobium cyanobacteriorum</name>
    <dbReference type="NCBI Taxonomy" id="3024215"/>
    <lineage>
        <taxon>Bacteria</taxon>
        <taxon>Pseudomonadati</taxon>
        <taxon>Pseudomonadota</taxon>
        <taxon>Alphaproteobacteria</taxon>
        <taxon>Sphingomonadales</taxon>
        <taxon>Sphingomonadaceae</taxon>
        <taxon>Novosphingobium</taxon>
    </lineage>
</organism>
<name>A0ABT6CNQ8_9SPHN</name>